<dbReference type="Proteomes" id="UP000521748">
    <property type="component" value="Unassembled WGS sequence"/>
</dbReference>
<dbReference type="InterPro" id="IPR011008">
    <property type="entry name" value="Dimeric_a/b-barrel"/>
</dbReference>
<protein>
    <recommendedName>
        <fullName evidence="2">YCII-related domain-containing protein</fullName>
    </recommendedName>
</protein>
<dbReference type="PANTHER" id="PTHR37828">
    <property type="entry name" value="GSR2449 PROTEIN"/>
    <property type="match status" value="1"/>
</dbReference>
<comment type="caution">
    <text evidence="3">The sequence shown here is derived from an EMBL/GenBank/DDBJ whole genome shotgun (WGS) entry which is preliminary data.</text>
</comment>
<dbReference type="RefSeq" id="WP_179390310.1">
    <property type="nucleotide sequence ID" value="NZ_JACBYQ010000002.1"/>
</dbReference>
<comment type="similarity">
    <text evidence="1">Belongs to the YciI family.</text>
</comment>
<dbReference type="Pfam" id="PF03795">
    <property type="entry name" value="YCII"/>
    <property type="match status" value="1"/>
</dbReference>
<dbReference type="Gene3D" id="3.30.70.1060">
    <property type="entry name" value="Dimeric alpha+beta barrel"/>
    <property type="match status" value="1"/>
</dbReference>
<gene>
    <name evidence="3" type="ORF">FHU41_002937</name>
</gene>
<evidence type="ECO:0000313" key="3">
    <source>
        <dbReference type="EMBL" id="NYE96687.1"/>
    </source>
</evidence>
<keyword evidence="4" id="KW-1185">Reference proteome</keyword>
<sequence length="96" mass="10308">MSAFAVEYVYAPEAAELRDQHRPDHRSWLASQVDAGVVLASGPYADGSGALIIFSAADEEELKSVLAQDPFARQGCIAGSRISAWNPLIGLLKEYA</sequence>
<evidence type="ECO:0000313" key="4">
    <source>
        <dbReference type="Proteomes" id="UP000521748"/>
    </source>
</evidence>
<proteinExistence type="inferred from homology"/>
<reference evidence="3 4" key="1">
    <citation type="submission" date="2020-07" db="EMBL/GenBank/DDBJ databases">
        <title>Sequencing the genomes of 1000 actinobacteria strains.</title>
        <authorList>
            <person name="Klenk H.-P."/>
        </authorList>
    </citation>
    <scope>NUCLEOTIDE SEQUENCE [LARGE SCALE GENOMIC DNA]</scope>
    <source>
        <strain evidence="3 4">DSM 102047</strain>
    </source>
</reference>
<dbReference type="PANTHER" id="PTHR37828:SF1">
    <property type="entry name" value="YCII-RELATED DOMAIN-CONTAINING PROTEIN"/>
    <property type="match status" value="1"/>
</dbReference>
<evidence type="ECO:0000259" key="2">
    <source>
        <dbReference type="Pfam" id="PF03795"/>
    </source>
</evidence>
<feature type="domain" description="YCII-related" evidence="2">
    <location>
        <begin position="6"/>
        <end position="86"/>
    </location>
</feature>
<dbReference type="SUPFAM" id="SSF54909">
    <property type="entry name" value="Dimeric alpha+beta barrel"/>
    <property type="match status" value="1"/>
</dbReference>
<accession>A0A7Y9LW36</accession>
<name>A0A7Y9LW36_9MICC</name>
<evidence type="ECO:0000256" key="1">
    <source>
        <dbReference type="ARBA" id="ARBA00007689"/>
    </source>
</evidence>
<dbReference type="EMBL" id="JACBYQ010000002">
    <property type="protein sequence ID" value="NYE96687.1"/>
    <property type="molecule type" value="Genomic_DNA"/>
</dbReference>
<organism evidence="3 4">
    <name type="scientific">Psychromicrobium silvestre</name>
    <dbReference type="NCBI Taxonomy" id="1645614"/>
    <lineage>
        <taxon>Bacteria</taxon>
        <taxon>Bacillati</taxon>
        <taxon>Actinomycetota</taxon>
        <taxon>Actinomycetes</taxon>
        <taxon>Micrococcales</taxon>
        <taxon>Micrococcaceae</taxon>
        <taxon>Psychromicrobium</taxon>
    </lineage>
</organism>
<dbReference type="AlphaFoldDB" id="A0A7Y9LW36"/>
<dbReference type="InterPro" id="IPR005545">
    <property type="entry name" value="YCII"/>
</dbReference>